<evidence type="ECO:0000313" key="1">
    <source>
        <dbReference type="EMBL" id="GLR49222.1"/>
    </source>
</evidence>
<protein>
    <recommendedName>
        <fullName evidence="3">Phage tail assembly protein</fullName>
    </recommendedName>
</protein>
<gene>
    <name evidence="1" type="ORF">GCM10007923_04270</name>
</gene>
<dbReference type="Pfam" id="PF10109">
    <property type="entry name" value="Phage_TAC_7"/>
    <property type="match status" value="1"/>
</dbReference>
<name>A0ABQ5ZF33_9HYPH</name>
<keyword evidence="2" id="KW-1185">Reference proteome</keyword>
<evidence type="ECO:0008006" key="3">
    <source>
        <dbReference type="Google" id="ProtNLM"/>
    </source>
</evidence>
<comment type="caution">
    <text evidence="1">The sequence shown here is derived from an EMBL/GenBank/DDBJ whole genome shotgun (WGS) entry which is preliminary data.</text>
</comment>
<proteinExistence type="predicted"/>
<reference evidence="2" key="1">
    <citation type="journal article" date="2019" name="Int. J. Syst. Evol. Microbiol.">
        <title>The Global Catalogue of Microorganisms (GCM) 10K type strain sequencing project: providing services to taxonomists for standard genome sequencing and annotation.</title>
        <authorList>
            <consortium name="The Broad Institute Genomics Platform"/>
            <consortium name="The Broad Institute Genome Sequencing Center for Infectious Disease"/>
            <person name="Wu L."/>
            <person name="Ma J."/>
        </authorList>
    </citation>
    <scope>NUCLEOTIDE SEQUENCE [LARGE SCALE GENOMIC DNA]</scope>
    <source>
        <strain evidence="2">NBRC 102122</strain>
    </source>
</reference>
<evidence type="ECO:0000313" key="2">
    <source>
        <dbReference type="Proteomes" id="UP001156702"/>
    </source>
</evidence>
<accession>A0ABQ5ZF33</accession>
<dbReference type="InterPro" id="IPR019289">
    <property type="entry name" value="Phage_tail_E/E"/>
</dbReference>
<dbReference type="RefSeq" id="WP_244769580.1">
    <property type="nucleotide sequence ID" value="NZ_BSOP01000004.1"/>
</dbReference>
<sequence>MASKQFKLSVPVTVDGTTYEILHIRALRFGDLESLFGAKNEIEAMKILLARLADVPQAVISSLEIDDVGQLLGGLGDDAQKIADRLPG</sequence>
<organism evidence="1 2">
    <name type="scientific">Shinella yambaruensis</name>
    <dbReference type="NCBI Taxonomy" id="415996"/>
    <lineage>
        <taxon>Bacteria</taxon>
        <taxon>Pseudomonadati</taxon>
        <taxon>Pseudomonadota</taxon>
        <taxon>Alphaproteobacteria</taxon>
        <taxon>Hyphomicrobiales</taxon>
        <taxon>Rhizobiaceae</taxon>
        <taxon>Shinella</taxon>
    </lineage>
</organism>
<dbReference type="EMBL" id="BSOP01000004">
    <property type="protein sequence ID" value="GLR49222.1"/>
    <property type="molecule type" value="Genomic_DNA"/>
</dbReference>
<dbReference type="Proteomes" id="UP001156702">
    <property type="component" value="Unassembled WGS sequence"/>
</dbReference>